<dbReference type="InterPro" id="IPR036047">
    <property type="entry name" value="F-box-like_dom_sf"/>
</dbReference>
<dbReference type="PROSITE" id="PS50181">
    <property type="entry name" value="FBOX"/>
    <property type="match status" value="1"/>
</dbReference>
<evidence type="ECO:0000313" key="2">
    <source>
        <dbReference type="EMBL" id="KPU78775.1"/>
    </source>
</evidence>
<dbReference type="Gene3D" id="3.80.10.10">
    <property type="entry name" value="Ribonuclease Inhibitor"/>
    <property type="match status" value="2"/>
</dbReference>
<organism evidence="2 3">
    <name type="scientific">Drosophila ananassae</name>
    <name type="common">Fruit fly</name>
    <dbReference type="NCBI Taxonomy" id="7217"/>
    <lineage>
        <taxon>Eukaryota</taxon>
        <taxon>Metazoa</taxon>
        <taxon>Ecdysozoa</taxon>
        <taxon>Arthropoda</taxon>
        <taxon>Hexapoda</taxon>
        <taxon>Insecta</taxon>
        <taxon>Pterygota</taxon>
        <taxon>Neoptera</taxon>
        <taxon>Endopterygota</taxon>
        <taxon>Diptera</taxon>
        <taxon>Brachycera</taxon>
        <taxon>Muscomorpha</taxon>
        <taxon>Ephydroidea</taxon>
        <taxon>Drosophilidae</taxon>
        <taxon>Drosophila</taxon>
        <taxon>Sophophora</taxon>
    </lineage>
</organism>
<dbReference type="AlphaFoldDB" id="A0A0P8YBK1"/>
<dbReference type="GeneID" id="26514014"/>
<dbReference type="InterPro" id="IPR001810">
    <property type="entry name" value="F-box_dom"/>
</dbReference>
<dbReference type="EMBL" id="CH902618">
    <property type="protein sequence ID" value="KPU78775.1"/>
    <property type="molecule type" value="Genomic_DNA"/>
</dbReference>
<dbReference type="SUPFAM" id="SSF81383">
    <property type="entry name" value="F-box domain"/>
    <property type="match status" value="1"/>
</dbReference>
<dbReference type="Proteomes" id="UP000007801">
    <property type="component" value="Unassembled WGS sequence"/>
</dbReference>
<evidence type="ECO:0000313" key="3">
    <source>
        <dbReference type="Proteomes" id="UP000007801"/>
    </source>
</evidence>
<dbReference type="CDD" id="cd09917">
    <property type="entry name" value="F-box_SF"/>
    <property type="match status" value="1"/>
</dbReference>
<accession>A0A0P8YBK1</accession>
<dbReference type="SUPFAM" id="SSF52047">
    <property type="entry name" value="RNI-like"/>
    <property type="match status" value="1"/>
</dbReference>
<dbReference type="Pfam" id="PF00646">
    <property type="entry name" value="F-box"/>
    <property type="match status" value="1"/>
</dbReference>
<dbReference type="InterPro" id="IPR032675">
    <property type="entry name" value="LRR_dom_sf"/>
</dbReference>
<gene>
    <name evidence="2" type="primary">Dana\GF26605</name>
    <name evidence="2" type="ORF">GF26605</name>
</gene>
<dbReference type="KEGG" id="dan:26514014"/>
<dbReference type="STRING" id="7217.A0A0P8YBK1"/>
<sequence length="414" mass="47271">MSSKNLIDLCDDSLYYIFDFLPTEDRISLAQVSQRFRNVFVDKYGSKYSEYTLIAASPRQELIQFCICCKMVKSLTIDLDHFDTNKYFRNYGFIAPKNSFQILCHSLAGMVRLEHLSIKQLKDLVTPIKRLFYQILDPIRQLSDLKSLQIVARDDCVLNHLSQLQYLESLTLLVPKVPVATLVKCCKYNTNLKVLHLGYSCVQGSIGDIVPHCKELEVLKFGMTAEASTYKPLARLPRLRELYHFGIRRSGSFEPLLSDLATHSQLTHLSIDGGSLTLSEASQLPRIRSLTHLKCFFFTTESLELIADLVNLEELCVWMSCAVDVTNSLLKIIASCKNLKLLRLAAGKVQPNFFQEAIVLIKKEKGAETLHPILKLEVPNYINKQDITQEACNNLYYPFPIGRELIKWNTFNND</sequence>
<dbReference type="OrthoDB" id="7883313at2759"/>
<dbReference type="FunCoup" id="A0A0P8YBK1">
    <property type="interactions" value="11"/>
</dbReference>
<protein>
    <recommendedName>
        <fullName evidence="1">F-box domain-containing protein</fullName>
    </recommendedName>
</protein>
<name>A0A0P8YBK1_DROAN</name>
<reference evidence="2 3" key="1">
    <citation type="journal article" date="2007" name="Nature">
        <title>Evolution of genes and genomes on the Drosophila phylogeny.</title>
        <authorList>
            <consortium name="Drosophila 12 Genomes Consortium"/>
            <person name="Clark A.G."/>
            <person name="Eisen M.B."/>
            <person name="Smith D.R."/>
            <person name="Bergman C.M."/>
            <person name="Oliver B."/>
            <person name="Markow T.A."/>
            <person name="Kaufman T.C."/>
            <person name="Kellis M."/>
            <person name="Gelbart W."/>
            <person name="Iyer V.N."/>
            <person name="Pollard D.A."/>
            <person name="Sackton T.B."/>
            <person name="Larracuente A.M."/>
            <person name="Singh N.D."/>
            <person name="Abad J.P."/>
            <person name="Abt D.N."/>
            <person name="Adryan B."/>
            <person name="Aguade M."/>
            <person name="Akashi H."/>
            <person name="Anderson W.W."/>
            <person name="Aquadro C.F."/>
            <person name="Ardell D.H."/>
            <person name="Arguello R."/>
            <person name="Artieri C.G."/>
            <person name="Barbash D.A."/>
            <person name="Barker D."/>
            <person name="Barsanti P."/>
            <person name="Batterham P."/>
            <person name="Batzoglou S."/>
            <person name="Begun D."/>
            <person name="Bhutkar A."/>
            <person name="Blanco E."/>
            <person name="Bosak S.A."/>
            <person name="Bradley R.K."/>
            <person name="Brand A.D."/>
            <person name="Brent M.R."/>
            <person name="Brooks A.N."/>
            <person name="Brown R.H."/>
            <person name="Butlin R.K."/>
            <person name="Caggese C."/>
            <person name="Calvi B.R."/>
            <person name="Bernardo de Carvalho A."/>
            <person name="Caspi A."/>
            <person name="Castrezana S."/>
            <person name="Celniker S.E."/>
            <person name="Chang J.L."/>
            <person name="Chapple C."/>
            <person name="Chatterji S."/>
            <person name="Chinwalla A."/>
            <person name="Civetta A."/>
            <person name="Clifton S.W."/>
            <person name="Comeron J.M."/>
            <person name="Costello J.C."/>
            <person name="Coyne J.A."/>
            <person name="Daub J."/>
            <person name="David R.G."/>
            <person name="Delcher A.L."/>
            <person name="Delehaunty K."/>
            <person name="Do C.B."/>
            <person name="Ebling H."/>
            <person name="Edwards K."/>
            <person name="Eickbush T."/>
            <person name="Evans J.D."/>
            <person name="Filipski A."/>
            <person name="Findeiss S."/>
            <person name="Freyhult E."/>
            <person name="Fulton L."/>
            <person name="Fulton R."/>
            <person name="Garcia A.C."/>
            <person name="Gardiner A."/>
            <person name="Garfield D.A."/>
            <person name="Garvin B.E."/>
            <person name="Gibson G."/>
            <person name="Gilbert D."/>
            <person name="Gnerre S."/>
            <person name="Godfrey J."/>
            <person name="Good R."/>
            <person name="Gotea V."/>
            <person name="Gravely B."/>
            <person name="Greenberg A.J."/>
            <person name="Griffiths-Jones S."/>
            <person name="Gross S."/>
            <person name="Guigo R."/>
            <person name="Gustafson E.A."/>
            <person name="Haerty W."/>
            <person name="Hahn M.W."/>
            <person name="Halligan D.L."/>
            <person name="Halpern A.L."/>
            <person name="Halter G.M."/>
            <person name="Han M.V."/>
            <person name="Heger A."/>
            <person name="Hillier L."/>
            <person name="Hinrichs A.S."/>
            <person name="Holmes I."/>
            <person name="Hoskins R.A."/>
            <person name="Hubisz M.J."/>
            <person name="Hultmark D."/>
            <person name="Huntley M.A."/>
            <person name="Jaffe D.B."/>
            <person name="Jagadeeshan S."/>
            <person name="Jeck W.R."/>
            <person name="Johnson J."/>
            <person name="Jones C.D."/>
            <person name="Jordan W.C."/>
            <person name="Karpen G.H."/>
            <person name="Kataoka E."/>
            <person name="Keightley P.D."/>
            <person name="Kheradpour P."/>
            <person name="Kirkness E.F."/>
            <person name="Koerich L.B."/>
            <person name="Kristiansen K."/>
            <person name="Kudrna D."/>
            <person name="Kulathinal R.J."/>
            <person name="Kumar S."/>
            <person name="Kwok R."/>
            <person name="Lander E."/>
            <person name="Langley C.H."/>
            <person name="Lapoint R."/>
            <person name="Lazzaro B.P."/>
            <person name="Lee S.J."/>
            <person name="Levesque L."/>
            <person name="Li R."/>
            <person name="Lin C.F."/>
            <person name="Lin M.F."/>
            <person name="Lindblad-Toh K."/>
            <person name="Llopart A."/>
            <person name="Long M."/>
            <person name="Low L."/>
            <person name="Lozovsky E."/>
            <person name="Lu J."/>
            <person name="Luo M."/>
            <person name="Machado C.A."/>
            <person name="Makalowski W."/>
            <person name="Marzo M."/>
            <person name="Matsuda M."/>
            <person name="Matzkin L."/>
            <person name="McAllister B."/>
            <person name="McBride C.S."/>
            <person name="McKernan B."/>
            <person name="McKernan K."/>
            <person name="Mendez-Lago M."/>
            <person name="Minx P."/>
            <person name="Mollenhauer M.U."/>
            <person name="Montooth K."/>
            <person name="Mount S.M."/>
            <person name="Mu X."/>
            <person name="Myers E."/>
            <person name="Negre B."/>
            <person name="Newfeld S."/>
            <person name="Nielsen R."/>
            <person name="Noor M.A."/>
            <person name="O'Grady P."/>
            <person name="Pachter L."/>
            <person name="Papaceit M."/>
            <person name="Parisi M.J."/>
            <person name="Parisi M."/>
            <person name="Parts L."/>
            <person name="Pedersen J.S."/>
            <person name="Pesole G."/>
            <person name="Phillippy A.M."/>
            <person name="Ponting C.P."/>
            <person name="Pop M."/>
            <person name="Porcelli D."/>
            <person name="Powell J.R."/>
            <person name="Prohaska S."/>
            <person name="Pruitt K."/>
            <person name="Puig M."/>
            <person name="Quesneville H."/>
            <person name="Ram K.R."/>
            <person name="Rand D."/>
            <person name="Rasmussen M.D."/>
            <person name="Reed L.K."/>
            <person name="Reenan R."/>
            <person name="Reily A."/>
            <person name="Remington K.A."/>
            <person name="Rieger T.T."/>
            <person name="Ritchie M.G."/>
            <person name="Robin C."/>
            <person name="Rogers Y.H."/>
            <person name="Rohde C."/>
            <person name="Rozas J."/>
            <person name="Rubenfield M.J."/>
            <person name="Ruiz A."/>
            <person name="Russo S."/>
            <person name="Salzberg S.L."/>
            <person name="Sanchez-Gracia A."/>
            <person name="Saranga D.J."/>
            <person name="Sato H."/>
            <person name="Schaeffer S.W."/>
            <person name="Schatz M.C."/>
            <person name="Schlenke T."/>
            <person name="Schwartz R."/>
            <person name="Segarra C."/>
            <person name="Singh R.S."/>
            <person name="Sirot L."/>
            <person name="Sirota M."/>
            <person name="Sisneros N.B."/>
            <person name="Smith C.D."/>
            <person name="Smith T.F."/>
            <person name="Spieth J."/>
            <person name="Stage D.E."/>
            <person name="Stark A."/>
            <person name="Stephan W."/>
            <person name="Strausberg R.L."/>
            <person name="Strempel S."/>
            <person name="Sturgill D."/>
            <person name="Sutton G."/>
            <person name="Sutton G.G."/>
            <person name="Tao W."/>
            <person name="Teichmann S."/>
            <person name="Tobari Y.N."/>
            <person name="Tomimura Y."/>
            <person name="Tsolas J.M."/>
            <person name="Valente V.L."/>
            <person name="Venter E."/>
            <person name="Venter J.C."/>
            <person name="Vicario S."/>
            <person name="Vieira F.G."/>
            <person name="Vilella A.J."/>
            <person name="Villasante A."/>
            <person name="Walenz B."/>
            <person name="Wang J."/>
            <person name="Wasserman M."/>
            <person name="Watts T."/>
            <person name="Wilson D."/>
            <person name="Wilson R.K."/>
            <person name="Wing R.A."/>
            <person name="Wolfner M.F."/>
            <person name="Wong A."/>
            <person name="Wong G.K."/>
            <person name="Wu C.I."/>
            <person name="Wu G."/>
            <person name="Yamamoto D."/>
            <person name="Yang H.P."/>
            <person name="Yang S.P."/>
            <person name="Yorke J.A."/>
            <person name="Yoshida K."/>
            <person name="Zdobnov E."/>
            <person name="Zhang P."/>
            <person name="Zhang Y."/>
            <person name="Zimin A.V."/>
            <person name="Baldwin J."/>
            <person name="Abdouelleil A."/>
            <person name="Abdulkadir J."/>
            <person name="Abebe A."/>
            <person name="Abera B."/>
            <person name="Abreu J."/>
            <person name="Acer S.C."/>
            <person name="Aftuck L."/>
            <person name="Alexander A."/>
            <person name="An P."/>
            <person name="Anderson E."/>
            <person name="Anderson S."/>
            <person name="Arachi H."/>
            <person name="Azer M."/>
            <person name="Bachantsang P."/>
            <person name="Barry A."/>
            <person name="Bayul T."/>
            <person name="Berlin A."/>
            <person name="Bessette D."/>
            <person name="Bloom T."/>
            <person name="Blye J."/>
            <person name="Boguslavskiy L."/>
            <person name="Bonnet C."/>
            <person name="Boukhgalter B."/>
            <person name="Bourzgui I."/>
            <person name="Brown A."/>
            <person name="Cahill P."/>
            <person name="Channer S."/>
            <person name="Cheshatsang Y."/>
            <person name="Chuda L."/>
            <person name="Citroen M."/>
            <person name="Collymore A."/>
            <person name="Cooke P."/>
            <person name="Costello M."/>
            <person name="D'Aco K."/>
            <person name="Daza R."/>
            <person name="De Haan G."/>
            <person name="DeGray S."/>
            <person name="DeMaso C."/>
            <person name="Dhargay N."/>
            <person name="Dooley K."/>
            <person name="Dooley E."/>
            <person name="Doricent M."/>
            <person name="Dorje P."/>
            <person name="Dorjee K."/>
            <person name="Dupes A."/>
            <person name="Elong R."/>
            <person name="Falk J."/>
            <person name="Farina A."/>
            <person name="Faro S."/>
            <person name="Ferguson D."/>
            <person name="Fisher S."/>
            <person name="Foley C.D."/>
            <person name="Franke A."/>
            <person name="Friedrich D."/>
            <person name="Gadbois L."/>
            <person name="Gearin G."/>
            <person name="Gearin C.R."/>
            <person name="Giannoukos G."/>
            <person name="Goode T."/>
            <person name="Graham J."/>
            <person name="Grandbois E."/>
            <person name="Grewal S."/>
            <person name="Gyaltsen K."/>
            <person name="Hafez N."/>
            <person name="Hagos B."/>
            <person name="Hall J."/>
            <person name="Henson C."/>
            <person name="Hollinger A."/>
            <person name="Honan T."/>
            <person name="Huard M.D."/>
            <person name="Hughes L."/>
            <person name="Hurhula B."/>
            <person name="Husby M.E."/>
            <person name="Kamat A."/>
            <person name="Kanga B."/>
            <person name="Kashin S."/>
            <person name="Khazanovich D."/>
            <person name="Kisner P."/>
            <person name="Lance K."/>
            <person name="Lara M."/>
            <person name="Lee W."/>
            <person name="Lennon N."/>
            <person name="Letendre F."/>
            <person name="LeVine R."/>
            <person name="Lipovsky A."/>
            <person name="Liu X."/>
            <person name="Liu J."/>
            <person name="Liu S."/>
            <person name="Lokyitsang T."/>
            <person name="Lokyitsang Y."/>
            <person name="Lubonja R."/>
            <person name="Lui A."/>
            <person name="MacDonald P."/>
            <person name="Magnisalis V."/>
            <person name="Maru K."/>
            <person name="Matthews C."/>
            <person name="McCusker W."/>
            <person name="McDonough S."/>
            <person name="Mehta T."/>
            <person name="Meldrim J."/>
            <person name="Meneus L."/>
            <person name="Mihai O."/>
            <person name="Mihalev A."/>
            <person name="Mihova T."/>
            <person name="Mittelman R."/>
            <person name="Mlenga V."/>
            <person name="Montmayeur A."/>
            <person name="Mulrain L."/>
            <person name="Navidi A."/>
            <person name="Naylor J."/>
            <person name="Negash T."/>
            <person name="Nguyen T."/>
            <person name="Nguyen N."/>
            <person name="Nicol R."/>
            <person name="Norbu C."/>
            <person name="Norbu N."/>
            <person name="Novod N."/>
            <person name="O'Neill B."/>
            <person name="Osman S."/>
            <person name="Markiewicz E."/>
            <person name="Oyono O.L."/>
            <person name="Patti C."/>
            <person name="Phunkhang P."/>
            <person name="Pierre F."/>
            <person name="Priest M."/>
            <person name="Raghuraman S."/>
            <person name="Rege F."/>
            <person name="Reyes R."/>
            <person name="Rise C."/>
            <person name="Rogov P."/>
            <person name="Ross K."/>
            <person name="Ryan E."/>
            <person name="Settipalli S."/>
            <person name="Shea T."/>
            <person name="Sherpa N."/>
            <person name="Shi L."/>
            <person name="Shih D."/>
            <person name="Sparrow T."/>
            <person name="Spaulding J."/>
            <person name="Stalker J."/>
            <person name="Stange-Thomann N."/>
            <person name="Stavropoulos S."/>
            <person name="Stone C."/>
            <person name="Strader C."/>
            <person name="Tesfaye S."/>
            <person name="Thomson T."/>
            <person name="Thoulutsang Y."/>
            <person name="Thoulutsang D."/>
            <person name="Topham K."/>
            <person name="Topping I."/>
            <person name="Tsamla T."/>
            <person name="Vassiliev H."/>
            <person name="Vo A."/>
            <person name="Wangchuk T."/>
            <person name="Wangdi T."/>
            <person name="Weiand M."/>
            <person name="Wilkinson J."/>
            <person name="Wilson A."/>
            <person name="Yadav S."/>
            <person name="Young G."/>
            <person name="Yu Q."/>
            <person name="Zembek L."/>
            <person name="Zhong D."/>
            <person name="Zimmer A."/>
            <person name="Zwirko Z."/>
            <person name="Jaffe D.B."/>
            <person name="Alvarez P."/>
            <person name="Brockman W."/>
            <person name="Butler J."/>
            <person name="Chin C."/>
            <person name="Gnerre S."/>
            <person name="Grabherr M."/>
            <person name="Kleber M."/>
            <person name="Mauceli E."/>
            <person name="MacCallum I."/>
        </authorList>
    </citation>
    <scope>NUCLEOTIDE SEQUENCE [LARGE SCALE GENOMIC DNA]</scope>
    <source>
        <strain evidence="3">Tucson 14024-0371.13</strain>
    </source>
</reference>
<proteinExistence type="predicted"/>
<dbReference type="SMART" id="SM00256">
    <property type="entry name" value="FBOX"/>
    <property type="match status" value="1"/>
</dbReference>
<evidence type="ECO:0000259" key="1">
    <source>
        <dbReference type="PROSITE" id="PS50181"/>
    </source>
</evidence>
<feature type="domain" description="F-box" evidence="1">
    <location>
        <begin position="3"/>
        <end position="51"/>
    </location>
</feature>
<keyword evidence="3" id="KW-1185">Reference proteome</keyword>
<dbReference type="InParanoid" id="A0A0P8YBK1"/>